<organism evidence="7 8">
    <name type="scientific">Insulibacter thermoxylanivorax</name>
    <dbReference type="NCBI Taxonomy" id="2749268"/>
    <lineage>
        <taxon>Bacteria</taxon>
        <taxon>Bacillati</taxon>
        <taxon>Bacillota</taxon>
        <taxon>Bacilli</taxon>
        <taxon>Bacillales</taxon>
        <taxon>Paenibacillaceae</taxon>
        <taxon>Insulibacter</taxon>
    </lineage>
</organism>
<dbReference type="Pfam" id="PF01321">
    <property type="entry name" value="Creatinase_N"/>
    <property type="match status" value="1"/>
</dbReference>
<evidence type="ECO:0000256" key="1">
    <source>
        <dbReference type="ARBA" id="ARBA00001936"/>
    </source>
</evidence>
<dbReference type="PROSITE" id="PS00491">
    <property type="entry name" value="PROLINE_PEPTIDASE"/>
    <property type="match status" value="1"/>
</dbReference>
<dbReference type="InterPro" id="IPR029149">
    <property type="entry name" value="Creatin/AminoP/Spt16_N"/>
</dbReference>
<protein>
    <submittedName>
        <fullName evidence="7">Xaa-Pro dipeptidase</fullName>
    </submittedName>
</protein>
<comment type="similarity">
    <text evidence="2">Belongs to the peptidase M24B family.</text>
</comment>
<evidence type="ECO:0000313" key="7">
    <source>
        <dbReference type="EMBL" id="GFR36765.1"/>
    </source>
</evidence>
<dbReference type="Proteomes" id="UP000654993">
    <property type="component" value="Unassembled WGS sequence"/>
</dbReference>
<dbReference type="Pfam" id="PF00557">
    <property type="entry name" value="Peptidase_M24"/>
    <property type="match status" value="1"/>
</dbReference>
<dbReference type="SUPFAM" id="SSF53092">
    <property type="entry name" value="Creatinase/prolidase N-terminal domain"/>
    <property type="match status" value="1"/>
</dbReference>
<proteinExistence type="inferred from homology"/>
<keyword evidence="8" id="KW-1185">Reference proteome</keyword>
<dbReference type="CDD" id="cd01092">
    <property type="entry name" value="APP-like"/>
    <property type="match status" value="1"/>
</dbReference>
<evidence type="ECO:0000256" key="4">
    <source>
        <dbReference type="ARBA" id="ARBA00022801"/>
    </source>
</evidence>
<dbReference type="InterPro" id="IPR001131">
    <property type="entry name" value="Peptidase_M24B_aminopep-P_CS"/>
</dbReference>
<accession>A0A916Q9T4</accession>
<comment type="caution">
    <text evidence="7">The sequence shown here is derived from an EMBL/GenBank/DDBJ whole genome shotgun (WGS) entry which is preliminary data.</text>
</comment>
<dbReference type="Gene3D" id="3.40.350.10">
    <property type="entry name" value="Creatinase/prolidase N-terminal domain"/>
    <property type="match status" value="1"/>
</dbReference>
<gene>
    <name evidence="7" type="ORF">PRECH8_00610</name>
</gene>
<dbReference type="GO" id="GO:0046872">
    <property type="term" value="F:metal ion binding"/>
    <property type="evidence" value="ECO:0007669"/>
    <property type="project" value="UniProtKB-KW"/>
</dbReference>
<feature type="domain" description="Creatinase N-terminal" evidence="6">
    <location>
        <begin position="5"/>
        <end position="128"/>
    </location>
</feature>
<keyword evidence="4" id="KW-0378">Hydrolase</keyword>
<evidence type="ECO:0000256" key="2">
    <source>
        <dbReference type="ARBA" id="ARBA00008766"/>
    </source>
</evidence>
<evidence type="ECO:0000313" key="8">
    <source>
        <dbReference type="Proteomes" id="UP000654993"/>
    </source>
</evidence>
<dbReference type="Gene3D" id="3.90.230.10">
    <property type="entry name" value="Creatinase/methionine aminopeptidase superfamily"/>
    <property type="match status" value="1"/>
</dbReference>
<dbReference type="GO" id="GO:0008235">
    <property type="term" value="F:metalloexopeptidase activity"/>
    <property type="evidence" value="ECO:0007669"/>
    <property type="project" value="UniProtKB-ARBA"/>
</dbReference>
<dbReference type="RefSeq" id="WP_200965057.1">
    <property type="nucleotide sequence ID" value="NZ_BMAQ01000001.1"/>
</dbReference>
<comment type="cofactor">
    <cofactor evidence="1">
        <name>Mn(2+)</name>
        <dbReference type="ChEBI" id="CHEBI:29035"/>
    </cofactor>
</comment>
<dbReference type="SUPFAM" id="SSF55920">
    <property type="entry name" value="Creatinase/aminopeptidase"/>
    <property type="match status" value="1"/>
</dbReference>
<evidence type="ECO:0000256" key="3">
    <source>
        <dbReference type="ARBA" id="ARBA00022723"/>
    </source>
</evidence>
<reference evidence="7" key="1">
    <citation type="submission" date="2020-08" db="EMBL/GenBank/DDBJ databases">
        <authorList>
            <person name="Uke A."/>
            <person name="Chhe C."/>
            <person name="Baramee S."/>
            <person name="Kosugi A."/>
        </authorList>
    </citation>
    <scope>NUCLEOTIDE SEQUENCE</scope>
    <source>
        <strain evidence="7">DA-C8</strain>
    </source>
</reference>
<evidence type="ECO:0000259" key="5">
    <source>
        <dbReference type="Pfam" id="PF00557"/>
    </source>
</evidence>
<keyword evidence="3" id="KW-0479">Metal-binding</keyword>
<dbReference type="InterPro" id="IPR000587">
    <property type="entry name" value="Creatinase_N"/>
</dbReference>
<dbReference type="AlphaFoldDB" id="A0A916Q9T4"/>
<dbReference type="FunFam" id="3.90.230.10:FF:000014">
    <property type="entry name" value="Aminopeptidase P family protein"/>
    <property type="match status" value="1"/>
</dbReference>
<evidence type="ECO:0000259" key="6">
    <source>
        <dbReference type="Pfam" id="PF01321"/>
    </source>
</evidence>
<feature type="domain" description="Peptidase M24" evidence="5">
    <location>
        <begin position="137"/>
        <end position="339"/>
    </location>
</feature>
<dbReference type="InterPro" id="IPR001714">
    <property type="entry name" value="Pept_M24_MAP"/>
</dbReference>
<dbReference type="EMBL" id="BMAQ01000001">
    <property type="protein sequence ID" value="GFR36765.1"/>
    <property type="molecule type" value="Genomic_DNA"/>
</dbReference>
<dbReference type="PRINTS" id="PR00599">
    <property type="entry name" value="MAPEPTIDASE"/>
</dbReference>
<name>A0A916Q9T4_9BACL</name>
<dbReference type="GO" id="GO:0004177">
    <property type="term" value="F:aminopeptidase activity"/>
    <property type="evidence" value="ECO:0007669"/>
    <property type="project" value="UniProtKB-ARBA"/>
</dbReference>
<dbReference type="InterPro" id="IPR050659">
    <property type="entry name" value="Peptidase_M24B"/>
</dbReference>
<reference evidence="7" key="2">
    <citation type="journal article" date="2021" name="Data Brief">
        <title>Draft genome sequence data of the facultative, thermophilic, xylanolytic bacterium Paenibacillus sp. strain DA-C8.</title>
        <authorList>
            <person name="Chhe C."/>
            <person name="Uke A."/>
            <person name="Baramee S."/>
            <person name="Ungkulpasvich U."/>
            <person name="Tachaapaikoon C."/>
            <person name="Pason P."/>
            <person name="Waeonukul R."/>
            <person name="Ratanakhanokchai K."/>
            <person name="Kosugi A."/>
        </authorList>
    </citation>
    <scope>NUCLEOTIDE SEQUENCE</scope>
    <source>
        <strain evidence="7">DA-C8</strain>
    </source>
</reference>
<dbReference type="PANTHER" id="PTHR46112">
    <property type="entry name" value="AMINOPEPTIDASE"/>
    <property type="match status" value="1"/>
</dbReference>
<sequence length="356" mass="39887">MSNQRVERLRQRLQELDLETLFVTNAVNRRYLSGFTGSAGYLVITMQEALLITDFRYREQAPQQAAGYRVIEHTGNPAVTIAETLRELGIRRIGFEQHDVSYADYQNYVKEFGIEMVPVDQLVEQLRMTKDDEELKLIQEACDLVDRTYEHMLGFIRPGMTERDVALELEFFMRAHGADSPSFDTIVASGVRSSLPHGAASEKVLEPGDFVTLDFGAYMNGYCSDITRTVVLGPLSDRHREIYEIVLEAQLLALERIKPGMTGAEADRIARDYIASRGYGEQFGHGLGHGLGMEVHEQPRLARTGSIVLEPGMVVTIEPGIYIPGFGGVRIEDDAVVTETGLKRLTKSTKELKVLQ</sequence>
<dbReference type="PANTHER" id="PTHR46112:SF3">
    <property type="entry name" value="AMINOPEPTIDASE YPDF"/>
    <property type="match status" value="1"/>
</dbReference>
<dbReference type="InterPro" id="IPR000994">
    <property type="entry name" value="Pept_M24"/>
</dbReference>
<dbReference type="InterPro" id="IPR036005">
    <property type="entry name" value="Creatinase/aminopeptidase-like"/>
</dbReference>